<accession>A0A8E4F6Z9</accession>
<comment type="catalytic activity">
    <reaction evidence="1">
        <text>guanosine(1516) in 16S rRNA + S-adenosyl-L-methionine = N(2)-methylguanosine(1516) in 16S rRNA + S-adenosyl-L-homocysteine + H(+)</text>
        <dbReference type="Rhea" id="RHEA:43220"/>
        <dbReference type="Rhea" id="RHEA-COMP:10412"/>
        <dbReference type="Rhea" id="RHEA-COMP:10413"/>
        <dbReference type="ChEBI" id="CHEBI:15378"/>
        <dbReference type="ChEBI" id="CHEBI:57856"/>
        <dbReference type="ChEBI" id="CHEBI:59789"/>
        <dbReference type="ChEBI" id="CHEBI:74269"/>
        <dbReference type="ChEBI" id="CHEBI:74481"/>
        <dbReference type="EC" id="2.1.1.242"/>
    </reaction>
</comment>
<evidence type="ECO:0000313" key="3">
    <source>
        <dbReference type="Proteomes" id="UP000532147"/>
    </source>
</evidence>
<feature type="binding site" evidence="1">
    <location>
        <begin position="126"/>
        <end position="127"/>
    </location>
    <ligand>
        <name>S-adenosyl-L-methionine</name>
        <dbReference type="ChEBI" id="CHEBI:59789"/>
    </ligand>
</feature>
<keyword evidence="1 2" id="KW-0808">Transferase</keyword>
<comment type="similarity">
    <text evidence="1">Belongs to the methyltransferase superfamily. RsmJ family.</text>
</comment>
<dbReference type="PANTHER" id="PTHR36112">
    <property type="entry name" value="RIBOSOMAL RNA SMALL SUBUNIT METHYLTRANSFERASE J"/>
    <property type="match status" value="1"/>
</dbReference>
<sequence length="272" mass="30834">MVSDIRLFVEQEFQQKAQQYSAVLSSRGVKVNLEIIEKLNARFLRFHPELALCVDDSGLWLCANGMKMQPDWKAEVPRLKRSSLKSEMIARACNLGEKPSLIDATAGLGHDSLLMAHLGADVTLVERHPILFTLLEDTKSNAETDPFLSSVVARIDLVFSDSADYLIQQAEKNAVVDVVYLDPMFPQRDQNQQAIKKQAQVKKQMQLLHMLLPEDGEMDLGDNLLILAQKVAKRVVVKRPRLAVYLADQEPNHQWQGDACRFDAYFQHHLVE</sequence>
<evidence type="ECO:0000256" key="1">
    <source>
        <dbReference type="HAMAP-Rule" id="MF_01523"/>
    </source>
</evidence>
<proteinExistence type="inferred from homology"/>
<name>A0A8E4F6Z9_9GAMM</name>
<dbReference type="InterPro" id="IPR007536">
    <property type="entry name" value="16SrRNA_methylTrfase_J"/>
</dbReference>
<comment type="caution">
    <text evidence="2">The sequence shown here is derived from an EMBL/GenBank/DDBJ whole genome shotgun (WGS) entry which is preliminary data.</text>
</comment>
<comment type="function">
    <text evidence="1">Specifically methylates the guanosine in position 1516 of 16S rRNA.</text>
</comment>
<reference evidence="2 3" key="1">
    <citation type="submission" date="2020-04" db="EMBL/GenBank/DDBJ databases">
        <title>Acinetobacter Taxon 24.</title>
        <authorList>
            <person name="Nemec A."/>
            <person name="Radolfova-Krizova L."/>
            <person name="Higgins P.G."/>
            <person name="Spanelova P."/>
        </authorList>
    </citation>
    <scope>NUCLEOTIDE SEQUENCE [LARGE SCALE GENOMIC DNA]</scope>
    <source>
        <strain evidence="2 3">ANC 4280</strain>
    </source>
</reference>
<dbReference type="GO" id="GO:0008990">
    <property type="term" value="F:rRNA (guanine-N2-)-methyltransferase activity"/>
    <property type="evidence" value="ECO:0007669"/>
    <property type="project" value="UniProtKB-UniRule"/>
</dbReference>
<keyword evidence="1" id="KW-0949">S-adenosyl-L-methionine</keyword>
<dbReference type="PANTHER" id="PTHR36112:SF1">
    <property type="entry name" value="RIBOSOMAL RNA SMALL SUBUNIT METHYLTRANSFERASE J"/>
    <property type="match status" value="1"/>
</dbReference>
<dbReference type="AlphaFoldDB" id="A0A8E4F6Z9"/>
<dbReference type="EC" id="2.1.1.242" evidence="1"/>
<keyword evidence="1" id="KW-0698">rRNA processing</keyword>
<protein>
    <recommendedName>
        <fullName evidence="1">Ribosomal RNA small subunit methyltransferase J</fullName>
        <ecNumber evidence="1">2.1.1.242</ecNumber>
    </recommendedName>
    <alternativeName>
        <fullName evidence="1">16S rRNA m2G1516 methyltransferase</fullName>
    </alternativeName>
    <alternativeName>
        <fullName evidence="1">rRNA (guanine-N(2)-)-methyltransferase</fullName>
    </alternativeName>
</protein>
<dbReference type="HAMAP" id="MF_01523">
    <property type="entry name" value="16SrRNA_methyltr_J"/>
    <property type="match status" value="1"/>
</dbReference>
<dbReference type="SUPFAM" id="SSF53335">
    <property type="entry name" value="S-adenosyl-L-methionine-dependent methyltransferases"/>
    <property type="match status" value="1"/>
</dbReference>
<dbReference type="CDD" id="cd02440">
    <property type="entry name" value="AdoMet_MTases"/>
    <property type="match status" value="1"/>
</dbReference>
<feature type="binding site" evidence="1">
    <location>
        <position position="182"/>
    </location>
    <ligand>
        <name>S-adenosyl-L-methionine</name>
        <dbReference type="ChEBI" id="CHEBI:59789"/>
    </ligand>
</feature>
<dbReference type="GO" id="GO:0005737">
    <property type="term" value="C:cytoplasm"/>
    <property type="evidence" value="ECO:0007669"/>
    <property type="project" value="UniProtKB-SubCell"/>
</dbReference>
<organism evidence="2 3">
    <name type="scientific">Acinetobacter terrae</name>
    <dbReference type="NCBI Taxonomy" id="2731247"/>
    <lineage>
        <taxon>Bacteria</taxon>
        <taxon>Pseudomonadati</taxon>
        <taxon>Pseudomonadota</taxon>
        <taxon>Gammaproteobacteria</taxon>
        <taxon>Moraxellales</taxon>
        <taxon>Moraxellaceae</taxon>
        <taxon>Acinetobacter</taxon>
        <taxon>Acinetobacter Taxon 24</taxon>
    </lineage>
</organism>
<dbReference type="RefSeq" id="WP_214645588.1">
    <property type="nucleotide sequence ID" value="NZ_JABERH010000013.1"/>
</dbReference>
<keyword evidence="1" id="KW-0963">Cytoplasm</keyword>
<dbReference type="Proteomes" id="UP000532147">
    <property type="component" value="Unassembled WGS sequence"/>
</dbReference>
<comment type="caution">
    <text evidence="1">Lacks conserved residue(s) required for the propagation of feature annotation.</text>
</comment>
<dbReference type="Pfam" id="PF04445">
    <property type="entry name" value="SAM_MT"/>
    <property type="match status" value="1"/>
</dbReference>
<evidence type="ECO:0000313" key="2">
    <source>
        <dbReference type="EMBL" id="NNH37885.1"/>
    </source>
</evidence>
<dbReference type="InterPro" id="IPR029063">
    <property type="entry name" value="SAM-dependent_MTases_sf"/>
</dbReference>
<comment type="subcellular location">
    <subcellularLocation>
        <location evidence="1">Cytoplasm</location>
    </subcellularLocation>
</comment>
<dbReference type="EMBL" id="JABERH010000013">
    <property type="protein sequence ID" value="NNH37885.1"/>
    <property type="molecule type" value="Genomic_DNA"/>
</dbReference>
<dbReference type="Gene3D" id="3.40.50.150">
    <property type="entry name" value="Vaccinia Virus protein VP39"/>
    <property type="match status" value="1"/>
</dbReference>
<keyword evidence="1 2" id="KW-0489">Methyltransferase</keyword>
<gene>
    <name evidence="1" type="primary">rsmJ</name>
    <name evidence="2" type="ORF">HLH11_04300</name>
</gene>